<dbReference type="Proteomes" id="UP001207468">
    <property type="component" value="Unassembled WGS sequence"/>
</dbReference>
<name>A0ACC0ULB5_9AGAM</name>
<protein>
    <submittedName>
        <fullName evidence="1">Uncharacterized protein</fullName>
    </submittedName>
</protein>
<evidence type="ECO:0000313" key="1">
    <source>
        <dbReference type="EMBL" id="KAI9511859.1"/>
    </source>
</evidence>
<evidence type="ECO:0000313" key="2">
    <source>
        <dbReference type="Proteomes" id="UP001207468"/>
    </source>
</evidence>
<reference evidence="1" key="1">
    <citation type="submission" date="2021-03" db="EMBL/GenBank/DDBJ databases">
        <title>Evolutionary priming and transition to the ectomycorrhizal habit in an iconic lineage of mushroom-forming fungi: is preadaptation a requirement?</title>
        <authorList>
            <consortium name="DOE Joint Genome Institute"/>
            <person name="Looney B.P."/>
            <person name="Miyauchi S."/>
            <person name="Morin E."/>
            <person name="Drula E."/>
            <person name="Courty P.E."/>
            <person name="Chicoki N."/>
            <person name="Fauchery L."/>
            <person name="Kohler A."/>
            <person name="Kuo A."/>
            <person name="LaButti K."/>
            <person name="Pangilinan J."/>
            <person name="Lipzen A."/>
            <person name="Riley R."/>
            <person name="Andreopoulos W."/>
            <person name="He G."/>
            <person name="Johnson J."/>
            <person name="Barry K.W."/>
            <person name="Grigoriev I.V."/>
            <person name="Nagy L."/>
            <person name="Hibbett D."/>
            <person name="Henrissat B."/>
            <person name="Matheny P.B."/>
            <person name="Labbe J."/>
            <person name="Martin A.F."/>
        </authorList>
    </citation>
    <scope>NUCLEOTIDE SEQUENCE</scope>
    <source>
        <strain evidence="1">BPL698</strain>
    </source>
</reference>
<sequence>MRPSSIFAIFCFAVGVSPSFAIPSTDPKQLDLQGSSLQEIANQRWHVSTLFKSMGRSGKQKLQAAIKPRPSGTRDGSSERVGTQRFLV</sequence>
<keyword evidence="2" id="KW-1185">Reference proteome</keyword>
<proteinExistence type="predicted"/>
<comment type="caution">
    <text evidence="1">The sequence shown here is derived from an EMBL/GenBank/DDBJ whole genome shotgun (WGS) entry which is preliminary data.</text>
</comment>
<dbReference type="EMBL" id="JAGFNK010000015">
    <property type="protein sequence ID" value="KAI9511859.1"/>
    <property type="molecule type" value="Genomic_DNA"/>
</dbReference>
<gene>
    <name evidence="1" type="ORF">F5148DRAFT_1166973</name>
</gene>
<accession>A0ACC0ULB5</accession>
<organism evidence="1 2">
    <name type="scientific">Russula earlei</name>
    <dbReference type="NCBI Taxonomy" id="71964"/>
    <lineage>
        <taxon>Eukaryota</taxon>
        <taxon>Fungi</taxon>
        <taxon>Dikarya</taxon>
        <taxon>Basidiomycota</taxon>
        <taxon>Agaricomycotina</taxon>
        <taxon>Agaricomycetes</taxon>
        <taxon>Russulales</taxon>
        <taxon>Russulaceae</taxon>
        <taxon>Russula</taxon>
    </lineage>
</organism>